<organism evidence="2 3">
    <name type="scientific">Sphaeroforma arctica JP610</name>
    <dbReference type="NCBI Taxonomy" id="667725"/>
    <lineage>
        <taxon>Eukaryota</taxon>
        <taxon>Ichthyosporea</taxon>
        <taxon>Ichthyophonida</taxon>
        <taxon>Sphaeroforma</taxon>
    </lineage>
</organism>
<proteinExistence type="predicted"/>
<feature type="compositionally biased region" description="Basic and acidic residues" evidence="1">
    <location>
        <begin position="131"/>
        <end position="148"/>
    </location>
</feature>
<feature type="compositionally biased region" description="Basic residues" evidence="1">
    <location>
        <begin position="265"/>
        <end position="277"/>
    </location>
</feature>
<accession>A0A0L0G290</accession>
<dbReference type="EMBL" id="KQ241850">
    <property type="protein sequence ID" value="KNC83252.1"/>
    <property type="molecule type" value="Genomic_DNA"/>
</dbReference>
<name>A0A0L0G290_9EUKA</name>
<feature type="compositionally biased region" description="Basic and acidic residues" evidence="1">
    <location>
        <begin position="91"/>
        <end position="123"/>
    </location>
</feature>
<dbReference type="AlphaFoldDB" id="A0A0L0G290"/>
<evidence type="ECO:0000313" key="3">
    <source>
        <dbReference type="Proteomes" id="UP000054560"/>
    </source>
</evidence>
<evidence type="ECO:0000256" key="1">
    <source>
        <dbReference type="SAM" id="MobiDB-lite"/>
    </source>
</evidence>
<feature type="compositionally biased region" description="Basic and acidic residues" evidence="1">
    <location>
        <begin position="210"/>
        <end position="235"/>
    </location>
</feature>
<gene>
    <name evidence="2" type="ORF">SARC_04489</name>
</gene>
<dbReference type="Proteomes" id="UP000054560">
    <property type="component" value="Unassembled WGS sequence"/>
</dbReference>
<evidence type="ECO:0000313" key="2">
    <source>
        <dbReference type="EMBL" id="KNC83252.1"/>
    </source>
</evidence>
<feature type="region of interest" description="Disordered" evidence="1">
    <location>
        <begin position="1"/>
        <end position="66"/>
    </location>
</feature>
<feature type="region of interest" description="Disordered" evidence="1">
    <location>
        <begin position="81"/>
        <end position="277"/>
    </location>
</feature>
<feature type="compositionally biased region" description="Polar residues" evidence="1">
    <location>
        <begin position="1"/>
        <end position="10"/>
    </location>
</feature>
<reference evidence="2 3" key="1">
    <citation type="submission" date="2011-02" db="EMBL/GenBank/DDBJ databases">
        <title>The Genome Sequence of Sphaeroforma arctica JP610.</title>
        <authorList>
            <consortium name="The Broad Institute Genome Sequencing Platform"/>
            <person name="Russ C."/>
            <person name="Cuomo C."/>
            <person name="Young S.K."/>
            <person name="Zeng Q."/>
            <person name="Gargeya S."/>
            <person name="Alvarado L."/>
            <person name="Berlin A."/>
            <person name="Chapman S.B."/>
            <person name="Chen Z."/>
            <person name="Freedman E."/>
            <person name="Gellesch M."/>
            <person name="Goldberg J."/>
            <person name="Griggs A."/>
            <person name="Gujja S."/>
            <person name="Heilman E."/>
            <person name="Heiman D."/>
            <person name="Howarth C."/>
            <person name="Mehta T."/>
            <person name="Neiman D."/>
            <person name="Pearson M."/>
            <person name="Roberts A."/>
            <person name="Saif S."/>
            <person name="Shea T."/>
            <person name="Shenoy N."/>
            <person name="Sisk P."/>
            <person name="Stolte C."/>
            <person name="Sykes S."/>
            <person name="White J."/>
            <person name="Yandava C."/>
            <person name="Burger G."/>
            <person name="Gray M.W."/>
            <person name="Holland P.W.H."/>
            <person name="King N."/>
            <person name="Lang F.B.F."/>
            <person name="Roger A.J."/>
            <person name="Ruiz-Trillo I."/>
            <person name="Haas B."/>
            <person name="Nusbaum C."/>
            <person name="Birren B."/>
        </authorList>
    </citation>
    <scope>NUCLEOTIDE SEQUENCE [LARGE SCALE GENOMIC DNA]</scope>
    <source>
        <strain evidence="2 3">JP610</strain>
    </source>
</reference>
<feature type="compositionally biased region" description="Basic and acidic residues" evidence="1">
    <location>
        <begin position="30"/>
        <end position="49"/>
    </location>
</feature>
<protein>
    <submittedName>
        <fullName evidence="2">Uncharacterized protein</fullName>
    </submittedName>
</protein>
<sequence length="277" mass="31368">MRTRRNSGISGSERDERVKGNRTRATSRGKPSEYDEDIHEHDDREHADESDTEDDAEVEAASVGDRASVLWMQEQLATMVNNAAKGASKGRLSETSHRKQSRREGSYGRTENARMHKSVDKGMGRRLGRGVHPEDSHGWEAESERSDEGQNGTPPHNNDDSDADSGDDTKHTPERTEHLRGSGSGRKFTGAGADKRTKQYKRQQTSGGDENGRTQRSDREIRRDNDKERARDRGSPRKLPHQRTLTVEEAMQRAAKQLEKDAQNKRKRGRPRKYVNE</sequence>
<dbReference type="RefSeq" id="XP_014157154.1">
    <property type="nucleotide sequence ID" value="XM_014301679.1"/>
</dbReference>
<keyword evidence="3" id="KW-1185">Reference proteome</keyword>
<feature type="compositionally biased region" description="Basic and acidic residues" evidence="1">
    <location>
        <begin position="167"/>
        <end position="180"/>
    </location>
</feature>
<dbReference type="GeneID" id="25904993"/>